<evidence type="ECO:0000256" key="3">
    <source>
        <dbReference type="ARBA" id="ARBA00022842"/>
    </source>
</evidence>
<dbReference type="Gene3D" id="3.30.540.10">
    <property type="entry name" value="Fructose-1,6-Bisphosphatase, subunit A, domain 1"/>
    <property type="match status" value="1"/>
</dbReference>
<dbReference type="PRINTS" id="PR00377">
    <property type="entry name" value="IMPHPHTASES"/>
</dbReference>
<evidence type="ECO:0000313" key="5">
    <source>
        <dbReference type="EMBL" id="ERJ12583.1"/>
    </source>
</evidence>
<dbReference type="PROSITE" id="PS00629">
    <property type="entry name" value="IMP_1"/>
    <property type="match status" value="1"/>
</dbReference>
<dbReference type="AlphaFoldDB" id="F7PT05"/>
<keyword evidence="2 5" id="KW-0378">Hydrolase</keyword>
<dbReference type="eggNOG" id="COG1218">
    <property type="taxonomic scope" value="Bacteria"/>
</dbReference>
<feature type="binding site" evidence="4">
    <location>
        <position position="87"/>
    </location>
    <ligand>
        <name>Mg(2+)</name>
        <dbReference type="ChEBI" id="CHEBI:18420"/>
        <label>1</label>
        <note>catalytic</note>
    </ligand>
</feature>
<accession>F7PT05</accession>
<dbReference type="InParanoid" id="F7PT05"/>
<protein>
    <submittedName>
        <fullName evidence="5">3'5'-bisphosphate nucleotidase CysQ protein</fullName>
        <ecNumber evidence="5">3.1.3.25</ecNumber>
    </submittedName>
</protein>
<comment type="cofactor">
    <cofactor evidence="4">
        <name>Mg(2+)</name>
        <dbReference type="ChEBI" id="CHEBI:18420"/>
    </cofactor>
</comment>
<keyword evidence="6" id="KW-1185">Reference proteome</keyword>
<dbReference type="FunCoup" id="F7PT05">
    <property type="interactions" value="300"/>
</dbReference>
<dbReference type="SUPFAM" id="SSF56655">
    <property type="entry name" value="Carbohydrate phosphatase"/>
    <property type="match status" value="1"/>
</dbReference>
<evidence type="ECO:0000313" key="6">
    <source>
        <dbReference type="Proteomes" id="UP000005707"/>
    </source>
</evidence>
<evidence type="ECO:0000256" key="1">
    <source>
        <dbReference type="ARBA" id="ARBA00022723"/>
    </source>
</evidence>
<proteinExistence type="predicted"/>
<evidence type="ECO:0000256" key="2">
    <source>
        <dbReference type="ARBA" id="ARBA00022801"/>
    </source>
</evidence>
<organism evidence="5 6">
    <name type="scientific">Haloplasma contractile SSD-17B</name>
    <dbReference type="NCBI Taxonomy" id="1033810"/>
    <lineage>
        <taxon>Bacteria</taxon>
        <taxon>Bacillati</taxon>
        <taxon>Mycoplasmatota</taxon>
        <taxon>Mollicutes</taxon>
        <taxon>Haloplasmatales</taxon>
        <taxon>Haloplasmataceae</taxon>
        <taxon>Haloplasma</taxon>
    </lineage>
</organism>
<dbReference type="GO" id="GO:0046872">
    <property type="term" value="F:metal ion binding"/>
    <property type="evidence" value="ECO:0007669"/>
    <property type="project" value="UniProtKB-KW"/>
</dbReference>
<dbReference type="OrthoDB" id="9772456at2"/>
<dbReference type="PANTHER" id="PTHR20854:SF4">
    <property type="entry name" value="INOSITOL-1-MONOPHOSPHATASE-RELATED"/>
    <property type="match status" value="1"/>
</dbReference>
<dbReference type="CDD" id="cd01638">
    <property type="entry name" value="CysQ"/>
    <property type="match status" value="1"/>
</dbReference>
<keyword evidence="3 4" id="KW-0460">Magnesium</keyword>
<evidence type="ECO:0000256" key="4">
    <source>
        <dbReference type="PIRSR" id="PIRSR600760-2"/>
    </source>
</evidence>
<dbReference type="GO" id="GO:0006020">
    <property type="term" value="P:inositol metabolic process"/>
    <property type="evidence" value="ECO:0007669"/>
    <property type="project" value="TreeGrafter"/>
</dbReference>
<sequence>MKYEQELYVAKQAAILAGTEIMKIYNTEFDVEMKEDESPVTNADIAANEIILSKLKEKFPNYAYLSEESVDDVSRIDEDLCFIIDPIDGTKEFVNRNGEFTVNIALAYKGEVVVGVIYAPVLEELYYASKENGAYKVKEREITQLKVSDRDKDLRIAKSRSHGSELVEQLLNENRNKISKEFTVGSSLKGCFLAAGIVDSFYRFGMGTKEWDVAAMSIIVLEAGGVFKDLNGDSFKYNKEDVYNRNGYYILNKEENLFDYKHLLNN</sequence>
<dbReference type="STRING" id="1033810.HLPCO_001569"/>
<feature type="binding site" evidence="4">
    <location>
        <position position="212"/>
    </location>
    <ligand>
        <name>Mg(2+)</name>
        <dbReference type="ChEBI" id="CHEBI:18420"/>
        <label>1</label>
        <note>catalytic</note>
    </ligand>
</feature>
<dbReference type="EC" id="3.1.3.25" evidence="5"/>
<comment type="caution">
    <text evidence="5">The sequence shown here is derived from an EMBL/GenBank/DDBJ whole genome shotgun (WGS) entry which is preliminary data.</text>
</comment>
<gene>
    <name evidence="5" type="primary">cysQ</name>
    <name evidence="5" type="ORF">HLPCO_001569</name>
</gene>
<dbReference type="EMBL" id="AFNU02000004">
    <property type="protein sequence ID" value="ERJ12583.1"/>
    <property type="molecule type" value="Genomic_DNA"/>
</dbReference>
<dbReference type="Pfam" id="PF00459">
    <property type="entry name" value="Inositol_P"/>
    <property type="match status" value="1"/>
</dbReference>
<dbReference type="PANTHER" id="PTHR20854">
    <property type="entry name" value="INOSITOL MONOPHOSPHATASE"/>
    <property type="match status" value="1"/>
</dbReference>
<feature type="binding site" evidence="4">
    <location>
        <position position="85"/>
    </location>
    <ligand>
        <name>Mg(2+)</name>
        <dbReference type="ChEBI" id="CHEBI:18420"/>
        <label>1</label>
        <note>catalytic</note>
    </ligand>
</feature>
<dbReference type="Gene3D" id="3.40.190.80">
    <property type="match status" value="1"/>
</dbReference>
<dbReference type="InterPro" id="IPR020583">
    <property type="entry name" value="Inositol_monoP_metal-BS"/>
</dbReference>
<dbReference type="Proteomes" id="UP000005707">
    <property type="component" value="Unassembled WGS sequence"/>
</dbReference>
<feature type="binding site" evidence="4">
    <location>
        <position position="88"/>
    </location>
    <ligand>
        <name>Mg(2+)</name>
        <dbReference type="ChEBI" id="CHEBI:18420"/>
        <label>1</label>
        <note>catalytic</note>
    </ligand>
</feature>
<name>F7PT05_9MOLU</name>
<dbReference type="InterPro" id="IPR000760">
    <property type="entry name" value="Inositol_monophosphatase-like"/>
</dbReference>
<dbReference type="GO" id="GO:0008934">
    <property type="term" value="F:inositol monophosphate 1-phosphatase activity"/>
    <property type="evidence" value="ECO:0007669"/>
    <property type="project" value="TreeGrafter"/>
</dbReference>
<reference evidence="5 6" key="1">
    <citation type="journal article" date="2011" name="J. Bacteriol.">
        <title>Genome sequence of Haloplasma contractile, an unusual contractile bacterium from a deep-sea anoxic brine lake.</title>
        <authorList>
            <person name="Antunes A."/>
            <person name="Alam I."/>
            <person name="El Dorry H."/>
            <person name="Siam R."/>
            <person name="Robertson A."/>
            <person name="Bajic V.B."/>
            <person name="Stingl U."/>
        </authorList>
    </citation>
    <scope>NUCLEOTIDE SEQUENCE [LARGE SCALE GENOMIC DNA]</scope>
    <source>
        <strain evidence="5 6">SSD-17B</strain>
    </source>
</reference>
<dbReference type="RefSeq" id="WP_008824835.1">
    <property type="nucleotide sequence ID" value="NZ_AFNU02000004.1"/>
</dbReference>
<feature type="binding site" evidence="4">
    <location>
        <position position="67"/>
    </location>
    <ligand>
        <name>Mg(2+)</name>
        <dbReference type="ChEBI" id="CHEBI:18420"/>
        <label>1</label>
        <note>catalytic</note>
    </ligand>
</feature>
<keyword evidence="1 4" id="KW-0479">Metal-binding</keyword>
<dbReference type="GO" id="GO:0007165">
    <property type="term" value="P:signal transduction"/>
    <property type="evidence" value="ECO:0007669"/>
    <property type="project" value="TreeGrafter"/>
</dbReference>
<reference evidence="5 6" key="2">
    <citation type="journal article" date="2013" name="PLoS ONE">
        <title>INDIGO - INtegrated Data Warehouse of MIcrobial GenOmes with Examples from the Red Sea Extremophiles.</title>
        <authorList>
            <person name="Alam I."/>
            <person name="Antunes A."/>
            <person name="Kamau A.A."/>
            <person name="Ba Alawi W."/>
            <person name="Kalkatawi M."/>
            <person name="Stingl U."/>
            <person name="Bajic V.B."/>
        </authorList>
    </citation>
    <scope>NUCLEOTIDE SEQUENCE [LARGE SCALE GENOMIC DNA]</scope>
    <source>
        <strain evidence="5 6">SSD-17B</strain>
    </source>
</reference>